<feature type="region of interest" description="Disordered" evidence="1">
    <location>
        <begin position="98"/>
        <end position="123"/>
    </location>
</feature>
<feature type="domain" description="DUF6286" evidence="3">
    <location>
        <begin position="209"/>
        <end position="313"/>
    </location>
</feature>
<name>A0A543IZI2_9ACTN</name>
<evidence type="ECO:0000256" key="1">
    <source>
        <dbReference type="SAM" id="MobiDB-lite"/>
    </source>
</evidence>
<feature type="compositionally biased region" description="Low complexity" evidence="1">
    <location>
        <begin position="98"/>
        <end position="114"/>
    </location>
</feature>
<dbReference type="RefSeq" id="WP_142259923.1">
    <property type="nucleotide sequence ID" value="NZ_BMPV01000001.1"/>
</dbReference>
<evidence type="ECO:0000313" key="5">
    <source>
        <dbReference type="Proteomes" id="UP000319213"/>
    </source>
</evidence>
<dbReference type="OrthoDB" id="3529404at2"/>
<evidence type="ECO:0000313" key="4">
    <source>
        <dbReference type="EMBL" id="TQM75986.1"/>
    </source>
</evidence>
<keyword evidence="2" id="KW-1133">Transmembrane helix</keyword>
<proteinExistence type="predicted"/>
<dbReference type="AlphaFoldDB" id="A0A543IZI2"/>
<organism evidence="4 5">
    <name type="scientific">Thermopolyspora flexuosa</name>
    <dbReference type="NCBI Taxonomy" id="103836"/>
    <lineage>
        <taxon>Bacteria</taxon>
        <taxon>Bacillati</taxon>
        <taxon>Actinomycetota</taxon>
        <taxon>Actinomycetes</taxon>
        <taxon>Streptosporangiales</taxon>
        <taxon>Streptosporangiaceae</taxon>
        <taxon>Thermopolyspora</taxon>
    </lineage>
</organism>
<comment type="caution">
    <text evidence="4">The sequence shown here is derived from an EMBL/GenBank/DDBJ whole genome shotgun (WGS) entry which is preliminary data.</text>
</comment>
<dbReference type="Pfam" id="PF19803">
    <property type="entry name" value="DUF6286"/>
    <property type="match status" value="1"/>
</dbReference>
<accession>A0A543IZI2</accession>
<dbReference type="EMBL" id="VFPQ01000001">
    <property type="protein sequence ID" value="TQM75986.1"/>
    <property type="molecule type" value="Genomic_DNA"/>
</dbReference>
<sequence length="326" mass="34211">MTDTTAVPDLSRECLRRAGRASPRAWGHGPRSGWHRLPGRRDPGGRPACARAGHRAAPGAAAGSGFGAAVRARIGARFGAVMTTAARVARTTLRRLPGGRGTARATARHAPGGAVRHRRPGRRRACAASHRIAAERVAALRALRPARSPASVVAALVLVGAGAVAVAETFLVVAERAPHLVAFEPATLWAQDTTWRDPAALGTAGVVTVLGVVLVLAAVLPGRPRLVPLRTGDPDLVLGVSRPMLAALIAGEVARVTGVRRVRVRLRRRRLLVTACTDERDAEAVGDRVREAAERELARLDPLISLTVRSKVRPVAAGERAVAGAR</sequence>
<feature type="region of interest" description="Disordered" evidence="1">
    <location>
        <begin position="18"/>
        <end position="62"/>
    </location>
</feature>
<keyword evidence="2" id="KW-0472">Membrane</keyword>
<dbReference type="InterPro" id="IPR046253">
    <property type="entry name" value="DUF6286"/>
</dbReference>
<reference evidence="4 5" key="1">
    <citation type="submission" date="2019-06" db="EMBL/GenBank/DDBJ databases">
        <title>Sequencing the genomes of 1000 actinobacteria strains.</title>
        <authorList>
            <person name="Klenk H.-P."/>
        </authorList>
    </citation>
    <scope>NUCLEOTIDE SEQUENCE [LARGE SCALE GENOMIC DNA]</scope>
    <source>
        <strain evidence="4 5">DSM 43186</strain>
    </source>
</reference>
<feature type="compositionally biased region" description="Low complexity" evidence="1">
    <location>
        <begin position="45"/>
        <end position="62"/>
    </location>
</feature>
<dbReference type="Proteomes" id="UP000319213">
    <property type="component" value="Unassembled WGS sequence"/>
</dbReference>
<feature type="transmembrane region" description="Helical" evidence="2">
    <location>
        <begin position="199"/>
        <end position="220"/>
    </location>
</feature>
<keyword evidence="5" id="KW-1185">Reference proteome</keyword>
<gene>
    <name evidence="4" type="ORF">FHX40_2710</name>
</gene>
<feature type="transmembrane region" description="Helical" evidence="2">
    <location>
        <begin position="150"/>
        <end position="174"/>
    </location>
</feature>
<protein>
    <recommendedName>
        <fullName evidence="3">DUF6286 domain-containing protein</fullName>
    </recommendedName>
</protein>
<evidence type="ECO:0000256" key="2">
    <source>
        <dbReference type="SAM" id="Phobius"/>
    </source>
</evidence>
<keyword evidence="2" id="KW-0812">Transmembrane</keyword>
<evidence type="ECO:0000259" key="3">
    <source>
        <dbReference type="Pfam" id="PF19803"/>
    </source>
</evidence>